<accession>A0A844BFZ3</accession>
<dbReference type="OrthoDB" id="9784009at2"/>
<dbReference type="RefSeq" id="WP_153586689.1">
    <property type="nucleotide sequence ID" value="NZ_WJBU01000023.1"/>
</dbReference>
<keyword evidence="3" id="KW-1185">Reference proteome</keyword>
<feature type="signal peptide" evidence="1">
    <location>
        <begin position="1"/>
        <end position="20"/>
    </location>
</feature>
<dbReference type="Proteomes" id="UP000487350">
    <property type="component" value="Unassembled WGS sequence"/>
</dbReference>
<proteinExistence type="predicted"/>
<evidence type="ECO:0000313" key="2">
    <source>
        <dbReference type="EMBL" id="MRD49381.1"/>
    </source>
</evidence>
<feature type="chain" id="PRO_5032728764" evidence="1">
    <location>
        <begin position="21"/>
        <end position="189"/>
    </location>
</feature>
<dbReference type="Pfam" id="PF07424">
    <property type="entry name" value="TrbM"/>
    <property type="match status" value="1"/>
</dbReference>
<evidence type="ECO:0000313" key="3">
    <source>
        <dbReference type="Proteomes" id="UP000487350"/>
    </source>
</evidence>
<comment type="caution">
    <text evidence="2">The sequence shown here is derived from an EMBL/GenBank/DDBJ whole genome shotgun (WGS) entry which is preliminary data.</text>
</comment>
<dbReference type="AlphaFoldDB" id="A0A844BFZ3"/>
<sequence length="189" mass="19822">MGRWIAIAAVIATLLPTARAGQDGIFSGDVRLACEAILCLSSSAQPSQCSASLQRYFSIKLKFYSDTIKARANFLALCPAASMNSSMKALVEAIANGAGRCDAASLNATLLTYAGEGQSYVGDVLPSYCAAYTGNPYTNLGASLPVYVGTPDRYGHWVDASHYAQELASYNARIAAENAAAQGRSDGMN</sequence>
<evidence type="ECO:0000256" key="1">
    <source>
        <dbReference type="SAM" id="SignalP"/>
    </source>
</evidence>
<organism evidence="2 3">
    <name type="scientific">Caenimonas koreensis DSM 17982</name>
    <dbReference type="NCBI Taxonomy" id="1121255"/>
    <lineage>
        <taxon>Bacteria</taxon>
        <taxon>Pseudomonadati</taxon>
        <taxon>Pseudomonadota</taxon>
        <taxon>Betaproteobacteria</taxon>
        <taxon>Burkholderiales</taxon>
        <taxon>Comamonadaceae</taxon>
        <taxon>Caenimonas</taxon>
    </lineage>
</organism>
<gene>
    <name evidence="2" type="ORF">GHT07_19060</name>
</gene>
<dbReference type="EMBL" id="WJBU01000023">
    <property type="protein sequence ID" value="MRD49381.1"/>
    <property type="molecule type" value="Genomic_DNA"/>
</dbReference>
<name>A0A844BFZ3_9BURK</name>
<keyword evidence="1" id="KW-0732">Signal</keyword>
<dbReference type="InterPro" id="IPR009989">
    <property type="entry name" value="TrbM"/>
</dbReference>
<protein>
    <submittedName>
        <fullName evidence="2">Conjugal transfer protein TrbM</fullName>
    </submittedName>
</protein>
<reference evidence="2 3" key="1">
    <citation type="submission" date="2019-11" db="EMBL/GenBank/DDBJ databases">
        <title>Caenimonas koreensis gen. nov., sp. nov., isolated from activated sludge.</title>
        <authorList>
            <person name="Seung H.R."/>
        </authorList>
    </citation>
    <scope>NUCLEOTIDE SEQUENCE [LARGE SCALE GENOMIC DNA]</scope>
    <source>
        <strain evidence="2 3">EMB320</strain>
    </source>
</reference>